<accession>A0ABS6H7W4</accession>
<evidence type="ECO:0000313" key="4">
    <source>
        <dbReference type="Proteomes" id="UP000689967"/>
    </source>
</evidence>
<evidence type="ECO:0000259" key="2">
    <source>
        <dbReference type="PROSITE" id="PS50943"/>
    </source>
</evidence>
<organism evidence="3 4">
    <name type="scientific">Falsiroseomonas oleicola</name>
    <dbReference type="NCBI Taxonomy" id="2801474"/>
    <lineage>
        <taxon>Bacteria</taxon>
        <taxon>Pseudomonadati</taxon>
        <taxon>Pseudomonadota</taxon>
        <taxon>Alphaproteobacteria</taxon>
        <taxon>Acetobacterales</taxon>
        <taxon>Roseomonadaceae</taxon>
        <taxon>Falsiroseomonas</taxon>
    </lineage>
</organism>
<dbReference type="Pfam" id="PF01381">
    <property type="entry name" value="HTH_3"/>
    <property type="match status" value="1"/>
</dbReference>
<name>A0ABS6H7W4_9PROT</name>
<evidence type="ECO:0000256" key="1">
    <source>
        <dbReference type="SAM" id="MobiDB-lite"/>
    </source>
</evidence>
<protein>
    <submittedName>
        <fullName evidence="3">Helix-turn-helix transcriptional regulator</fullName>
    </submittedName>
</protein>
<proteinExistence type="predicted"/>
<dbReference type="RefSeq" id="WP_216876269.1">
    <property type="nucleotide sequence ID" value="NZ_JAERQM010000003.1"/>
</dbReference>
<dbReference type="SMART" id="SM00530">
    <property type="entry name" value="HTH_XRE"/>
    <property type="match status" value="1"/>
</dbReference>
<dbReference type="CDD" id="cd00093">
    <property type="entry name" value="HTH_XRE"/>
    <property type="match status" value="1"/>
</dbReference>
<dbReference type="Proteomes" id="UP000689967">
    <property type="component" value="Unassembled WGS sequence"/>
</dbReference>
<feature type="compositionally biased region" description="Basic residues" evidence="1">
    <location>
        <begin position="132"/>
        <end position="142"/>
    </location>
</feature>
<feature type="domain" description="HTH cro/C1-type" evidence="2">
    <location>
        <begin position="40"/>
        <end position="94"/>
    </location>
</feature>
<sequence length="162" mass="18136">MWRHRFLKPDAKEPRMLVGHAPLGFQSLGAVYRVGFGQYFRDVRLARGLTQRELANLTDVTISAISSIEVGRSFPPPARCVVLADALGVDLAEFGKEVLKWSNPWIFAMMHLRDARKAVAEINAMLGLPTSKARRRRRKGRAPAKEARTPWPPFHPPASSVP</sequence>
<feature type="region of interest" description="Disordered" evidence="1">
    <location>
        <begin position="132"/>
        <end position="162"/>
    </location>
</feature>
<reference evidence="3 4" key="1">
    <citation type="submission" date="2021-01" db="EMBL/GenBank/DDBJ databases">
        <title>Roseomonas sp. nov, a bacterium isolated from an oil production mixture in Yumen Oilfield.</title>
        <authorList>
            <person name="Wu D."/>
        </authorList>
    </citation>
    <scope>NUCLEOTIDE SEQUENCE [LARGE SCALE GENOMIC DNA]</scope>
    <source>
        <strain evidence="3 4">ROY-5-3</strain>
    </source>
</reference>
<dbReference type="InterPro" id="IPR001387">
    <property type="entry name" value="Cro/C1-type_HTH"/>
</dbReference>
<keyword evidence="4" id="KW-1185">Reference proteome</keyword>
<dbReference type="EMBL" id="JAERQM010000003">
    <property type="protein sequence ID" value="MBU8544785.1"/>
    <property type="molecule type" value="Genomic_DNA"/>
</dbReference>
<gene>
    <name evidence="3" type="ORF">JJQ90_13775</name>
</gene>
<evidence type="ECO:0000313" key="3">
    <source>
        <dbReference type="EMBL" id="MBU8544785.1"/>
    </source>
</evidence>
<comment type="caution">
    <text evidence="3">The sequence shown here is derived from an EMBL/GenBank/DDBJ whole genome shotgun (WGS) entry which is preliminary data.</text>
</comment>
<dbReference type="PROSITE" id="PS50943">
    <property type="entry name" value="HTH_CROC1"/>
    <property type="match status" value="1"/>
</dbReference>